<reference evidence="1 2" key="1">
    <citation type="submission" date="2022-03" db="EMBL/GenBank/DDBJ databases">
        <authorList>
            <person name="Nunn A."/>
            <person name="Chopra R."/>
            <person name="Nunn A."/>
            <person name="Contreras Garrido A."/>
        </authorList>
    </citation>
    <scope>NUCLEOTIDE SEQUENCE [LARGE SCALE GENOMIC DNA]</scope>
</reference>
<protein>
    <submittedName>
        <fullName evidence="1">Uncharacterized protein</fullName>
    </submittedName>
</protein>
<accession>A0AAU9S3D1</accession>
<gene>
    <name evidence="1" type="ORF">TAV2_LOCUS11739</name>
</gene>
<name>A0AAU9S3D1_THLAR</name>
<proteinExistence type="predicted"/>
<evidence type="ECO:0000313" key="1">
    <source>
        <dbReference type="EMBL" id="CAH2053488.1"/>
    </source>
</evidence>
<dbReference type="EMBL" id="OU466859">
    <property type="protein sequence ID" value="CAH2053488.1"/>
    <property type="molecule type" value="Genomic_DNA"/>
</dbReference>
<dbReference type="Proteomes" id="UP000836841">
    <property type="component" value="Chromosome 3"/>
</dbReference>
<sequence>KLLSQRSEEDHLWAERSGVRAGWFMNIVTITSSGSPKYVARFEPLMTTDPSQRTNWAPAHDGNNENIMMHRDYWVPCAETLKVKNVSLSRGLAKGNE</sequence>
<feature type="non-terminal residue" evidence="1">
    <location>
        <position position="97"/>
    </location>
</feature>
<organism evidence="1 2">
    <name type="scientific">Thlaspi arvense</name>
    <name type="common">Field penny-cress</name>
    <dbReference type="NCBI Taxonomy" id="13288"/>
    <lineage>
        <taxon>Eukaryota</taxon>
        <taxon>Viridiplantae</taxon>
        <taxon>Streptophyta</taxon>
        <taxon>Embryophyta</taxon>
        <taxon>Tracheophyta</taxon>
        <taxon>Spermatophyta</taxon>
        <taxon>Magnoliopsida</taxon>
        <taxon>eudicotyledons</taxon>
        <taxon>Gunneridae</taxon>
        <taxon>Pentapetalae</taxon>
        <taxon>rosids</taxon>
        <taxon>malvids</taxon>
        <taxon>Brassicales</taxon>
        <taxon>Brassicaceae</taxon>
        <taxon>Thlaspideae</taxon>
        <taxon>Thlaspi</taxon>
    </lineage>
</organism>
<keyword evidence="2" id="KW-1185">Reference proteome</keyword>
<dbReference type="AlphaFoldDB" id="A0AAU9S3D1"/>
<evidence type="ECO:0000313" key="2">
    <source>
        <dbReference type="Proteomes" id="UP000836841"/>
    </source>
</evidence>